<protein>
    <submittedName>
        <fullName evidence="3">Uncharacterized protein</fullName>
    </submittedName>
</protein>
<dbReference type="Proteomes" id="UP001374535">
    <property type="component" value="Chromosome 7"/>
</dbReference>
<reference evidence="3 4" key="1">
    <citation type="journal article" date="2023" name="Life. Sci Alliance">
        <title>Evolutionary insights into 3D genome organization and epigenetic landscape of Vigna mungo.</title>
        <authorList>
            <person name="Junaid A."/>
            <person name="Singh B."/>
            <person name="Bhatia S."/>
        </authorList>
    </citation>
    <scope>NUCLEOTIDE SEQUENCE [LARGE SCALE GENOMIC DNA]</scope>
    <source>
        <strain evidence="3">Urdbean</strain>
    </source>
</reference>
<evidence type="ECO:0000313" key="4">
    <source>
        <dbReference type="Proteomes" id="UP001374535"/>
    </source>
</evidence>
<dbReference type="EMBL" id="CP144694">
    <property type="protein sequence ID" value="WVZ02337.1"/>
    <property type="molecule type" value="Genomic_DNA"/>
</dbReference>
<keyword evidence="4" id="KW-1185">Reference proteome</keyword>
<evidence type="ECO:0000313" key="3">
    <source>
        <dbReference type="EMBL" id="WVZ02337.1"/>
    </source>
</evidence>
<feature type="coiled-coil region" evidence="1">
    <location>
        <begin position="419"/>
        <end position="446"/>
    </location>
</feature>
<sequence>MMGIEVSIGCWAVADPCLRGSGWLEEHGYWPNWETFGGSELGTCRKTGLRSTNLVLSVSGPVVLPLSSRVAPKVVQSGKGFRLVIVALILASVKLVSLALLAVQYGKQYRSVVAVFKLVQISIIMWFLTLCVMTTKCLNESELFGQLQAVELLEWTETITVFVAPDYRRNAFMEADLQCSNAIQSMEKRLRAACNASDAKIDNVAKEIIQGPGKWHKLAVFLQRSFEGPTVDLTKSLIAKVESEKISHALQCRLIEDKMALLMKRLEASEGEKSDYIKRYEDAIKDKKKLTDEYMNRITDLQSNHRLLDEKYSGILKTLDSTKQESMDWKRKYEQVLSRQKAEEDQASSEIAALKSRSGAAEARLAAAKEQAQSAQEEAEEWKRKYDIAFRVAKSALKKASIVQERTNKQTQLREDALREEFSGTLAEKEDEIREKTAKINHAEKCLATLNLELKVRFLASKKCPTGLIKCSQYKKIYIAAESKIRTYDSEISSLRIEIKELTEKLKIENARAQSYEREAMVFQQEKNHLDQKYQTEFKRFDEVQERCKIAEKEAARATEVAEG</sequence>
<feature type="coiled-coil region" evidence="1">
    <location>
        <begin position="330"/>
        <end position="385"/>
    </location>
</feature>
<dbReference type="AlphaFoldDB" id="A0AAQ3N3X5"/>
<feature type="transmembrane region" description="Helical" evidence="2">
    <location>
        <begin position="81"/>
        <end position="103"/>
    </location>
</feature>
<dbReference type="SUPFAM" id="SSF48340">
    <property type="entry name" value="Interferon-induced guanylate-binding protein 1 (GBP1), C-terminal domain"/>
    <property type="match status" value="1"/>
</dbReference>
<evidence type="ECO:0000256" key="1">
    <source>
        <dbReference type="SAM" id="Coils"/>
    </source>
</evidence>
<dbReference type="GO" id="GO:0003924">
    <property type="term" value="F:GTPase activity"/>
    <property type="evidence" value="ECO:0007669"/>
    <property type="project" value="InterPro"/>
</dbReference>
<dbReference type="InterPro" id="IPR036543">
    <property type="entry name" value="Guanylate-bd_C_sf"/>
</dbReference>
<keyword evidence="2" id="KW-0472">Membrane</keyword>
<evidence type="ECO:0000256" key="2">
    <source>
        <dbReference type="SAM" id="Phobius"/>
    </source>
</evidence>
<gene>
    <name evidence="3" type="ORF">V8G54_023143</name>
</gene>
<dbReference type="GO" id="GO:0005525">
    <property type="term" value="F:GTP binding"/>
    <property type="evidence" value="ECO:0007669"/>
    <property type="project" value="InterPro"/>
</dbReference>
<proteinExistence type="predicted"/>
<accession>A0AAQ3N3X5</accession>
<organism evidence="3 4">
    <name type="scientific">Vigna mungo</name>
    <name type="common">Black gram</name>
    <name type="synonym">Phaseolus mungo</name>
    <dbReference type="NCBI Taxonomy" id="3915"/>
    <lineage>
        <taxon>Eukaryota</taxon>
        <taxon>Viridiplantae</taxon>
        <taxon>Streptophyta</taxon>
        <taxon>Embryophyta</taxon>
        <taxon>Tracheophyta</taxon>
        <taxon>Spermatophyta</taxon>
        <taxon>Magnoliopsida</taxon>
        <taxon>eudicotyledons</taxon>
        <taxon>Gunneridae</taxon>
        <taxon>Pentapetalae</taxon>
        <taxon>rosids</taxon>
        <taxon>fabids</taxon>
        <taxon>Fabales</taxon>
        <taxon>Fabaceae</taxon>
        <taxon>Papilionoideae</taxon>
        <taxon>50 kb inversion clade</taxon>
        <taxon>NPAAA clade</taxon>
        <taxon>indigoferoid/millettioid clade</taxon>
        <taxon>Phaseoleae</taxon>
        <taxon>Vigna</taxon>
    </lineage>
</organism>
<keyword evidence="2" id="KW-0812">Transmembrane</keyword>
<name>A0AAQ3N3X5_VIGMU</name>
<feature type="transmembrane region" description="Helical" evidence="2">
    <location>
        <begin position="115"/>
        <end position="135"/>
    </location>
</feature>
<keyword evidence="1" id="KW-0175">Coiled coil</keyword>
<feature type="coiled-coil region" evidence="1">
    <location>
        <begin position="485"/>
        <end position="561"/>
    </location>
</feature>
<keyword evidence="2" id="KW-1133">Transmembrane helix</keyword>